<keyword evidence="5 11" id="KW-1133">Transmembrane helix</keyword>
<dbReference type="Pfam" id="PF13853">
    <property type="entry name" value="7tm_4"/>
    <property type="match status" value="1"/>
</dbReference>
<evidence type="ECO:0000313" key="13">
    <source>
        <dbReference type="Ensembl" id="ENSGEVP00005015468.1"/>
    </source>
</evidence>
<keyword evidence="14" id="KW-1185">Reference proteome</keyword>
<dbReference type="InterPro" id="IPR000725">
    <property type="entry name" value="Olfact_rcpt"/>
</dbReference>
<evidence type="ECO:0000256" key="11">
    <source>
        <dbReference type="RuleBase" id="RU363047"/>
    </source>
</evidence>
<keyword evidence="7 11" id="KW-0472">Membrane</keyword>
<name>A0A8C4WDH4_9SAUR</name>
<reference evidence="13" key="1">
    <citation type="submission" date="2019-06" db="EMBL/GenBank/DDBJ databases">
        <title>G10K-VGP Goodes thornscrub tortoise genome, primary haplotype.</title>
        <authorList>
            <person name="Murphy B."/>
            <person name="Edwards T."/>
            <person name="Rhie A."/>
            <person name="Koren S."/>
            <person name="Phillippy A."/>
            <person name="Fedrigo O."/>
            <person name="Haase B."/>
            <person name="Mountcastle J."/>
            <person name="Lewin H."/>
            <person name="Damas J."/>
            <person name="Howe K."/>
            <person name="Formenti G."/>
            <person name="Myers G."/>
            <person name="Durbin R."/>
            <person name="Jarvis E.D."/>
        </authorList>
    </citation>
    <scope>NUCLEOTIDE SEQUENCE [LARGE SCALE GENOMIC DNA]</scope>
</reference>
<evidence type="ECO:0000256" key="3">
    <source>
        <dbReference type="ARBA" id="ARBA00022692"/>
    </source>
</evidence>
<dbReference type="Gene3D" id="1.20.1070.10">
    <property type="entry name" value="Rhodopsin 7-helix transmembrane proteins"/>
    <property type="match status" value="1"/>
</dbReference>
<evidence type="ECO:0000313" key="14">
    <source>
        <dbReference type="Proteomes" id="UP000694390"/>
    </source>
</evidence>
<feature type="transmembrane region" description="Helical" evidence="11">
    <location>
        <begin position="234"/>
        <end position="256"/>
    </location>
</feature>
<evidence type="ECO:0000256" key="6">
    <source>
        <dbReference type="ARBA" id="ARBA00023040"/>
    </source>
</evidence>
<comment type="subcellular location">
    <subcellularLocation>
        <location evidence="1 11">Cell membrane</location>
        <topology evidence="1 11">Multi-pass membrane protein</topology>
    </subcellularLocation>
</comment>
<keyword evidence="11" id="KW-0716">Sensory transduction</keyword>
<dbReference type="PRINTS" id="PR00237">
    <property type="entry name" value="GPCRRHODOPSN"/>
</dbReference>
<evidence type="ECO:0000259" key="12">
    <source>
        <dbReference type="PROSITE" id="PS50262"/>
    </source>
</evidence>
<reference evidence="13" key="3">
    <citation type="submission" date="2025-09" db="UniProtKB">
        <authorList>
            <consortium name="Ensembl"/>
        </authorList>
    </citation>
    <scope>IDENTIFICATION</scope>
</reference>
<feature type="transmembrane region" description="Helical" evidence="11">
    <location>
        <begin position="268"/>
        <end position="290"/>
    </location>
</feature>
<evidence type="ECO:0000256" key="2">
    <source>
        <dbReference type="ARBA" id="ARBA00022475"/>
    </source>
</evidence>
<dbReference type="GO" id="GO:0005886">
    <property type="term" value="C:plasma membrane"/>
    <property type="evidence" value="ECO:0007669"/>
    <property type="project" value="UniProtKB-SubCell"/>
</dbReference>
<proteinExistence type="inferred from homology"/>
<organism evidence="13 14">
    <name type="scientific">Gopherus evgoodei</name>
    <name type="common">Goodes thornscrub tortoise</name>
    <dbReference type="NCBI Taxonomy" id="1825980"/>
    <lineage>
        <taxon>Eukaryota</taxon>
        <taxon>Metazoa</taxon>
        <taxon>Chordata</taxon>
        <taxon>Craniata</taxon>
        <taxon>Vertebrata</taxon>
        <taxon>Euteleostomi</taxon>
        <taxon>Archelosauria</taxon>
        <taxon>Testudinata</taxon>
        <taxon>Testudines</taxon>
        <taxon>Cryptodira</taxon>
        <taxon>Durocryptodira</taxon>
        <taxon>Testudinoidea</taxon>
        <taxon>Testudinidae</taxon>
        <taxon>Gopherus</taxon>
    </lineage>
</organism>
<dbReference type="AlphaFoldDB" id="A0A8C4WDH4"/>
<dbReference type="OrthoDB" id="6145535at2759"/>
<dbReference type="GO" id="GO:0004984">
    <property type="term" value="F:olfactory receptor activity"/>
    <property type="evidence" value="ECO:0007669"/>
    <property type="project" value="InterPro"/>
</dbReference>
<dbReference type="InterPro" id="IPR017452">
    <property type="entry name" value="GPCR_Rhodpsn_7TM"/>
</dbReference>
<feature type="transmembrane region" description="Helical" evidence="11">
    <location>
        <begin position="170"/>
        <end position="194"/>
    </location>
</feature>
<feature type="transmembrane region" description="Helical" evidence="11">
    <location>
        <begin position="121"/>
        <end position="150"/>
    </location>
</feature>
<dbReference type="SUPFAM" id="SSF81321">
    <property type="entry name" value="Family A G protein-coupled receptor-like"/>
    <property type="match status" value="1"/>
</dbReference>
<dbReference type="Proteomes" id="UP000694390">
    <property type="component" value="Chromosome 21"/>
</dbReference>
<accession>A0A8C4WDH4</accession>
<feature type="transmembrane region" description="Helical" evidence="11">
    <location>
        <begin position="305"/>
        <end position="323"/>
    </location>
</feature>
<feature type="domain" description="G-protein coupled receptors family 1 profile" evidence="12">
    <location>
        <begin position="97"/>
        <end position="320"/>
    </location>
</feature>
<dbReference type="PROSITE" id="PS50262">
    <property type="entry name" value="G_PROTEIN_RECEP_F1_2"/>
    <property type="match status" value="1"/>
</dbReference>
<dbReference type="Ensembl" id="ENSGEVT00005016256.1">
    <property type="protein sequence ID" value="ENSGEVP00005015468.1"/>
    <property type="gene ID" value="ENSGEVG00005010953.1"/>
</dbReference>
<evidence type="ECO:0000256" key="1">
    <source>
        <dbReference type="ARBA" id="ARBA00004651"/>
    </source>
</evidence>
<sequence length="356" mass="40421">MCHKDFLFSFFHTAVVSDAISDQDFNLCCYRRNTQAMEHSNHTRVTEFIMKGLFDHLHHQGLFFGLFLCIYIAVVMGNSLIIVSIVIHPPLHTPMCTLADILCTSSVVPKVLENLMQEKKIISFGGCITQLFVFTSSLTTDVLLLTVMSYDRYVAICHTLHYVKLMNKEICICLAVGVWAVGTINSLVNMLLLLDLHFCGPNLIQYFFCDFPTILALSCSSTYVNEIMMFMADIFLAMGNFLLTTMSYCFIIISILKIQSSKGKQRAFSTCSSHLLVVTLYYSTIIYTYIQTNSSNSLDKNKKVAIMYTLVTPTLNPVIYSLHNKEVKVAIKRILPFTTKSNFSKCEPDYHLPCFF</sequence>
<feature type="transmembrane region" description="Helical" evidence="11">
    <location>
        <begin position="61"/>
        <end position="87"/>
    </location>
</feature>
<evidence type="ECO:0000256" key="7">
    <source>
        <dbReference type="ARBA" id="ARBA00023136"/>
    </source>
</evidence>
<evidence type="ECO:0000256" key="8">
    <source>
        <dbReference type="ARBA" id="ARBA00023170"/>
    </source>
</evidence>
<keyword evidence="3 10" id="KW-0812">Transmembrane</keyword>
<protein>
    <recommendedName>
        <fullName evidence="11">Olfactory receptor</fullName>
    </recommendedName>
</protein>
<evidence type="ECO:0000256" key="4">
    <source>
        <dbReference type="ARBA" id="ARBA00022725"/>
    </source>
</evidence>
<dbReference type="InterPro" id="IPR000276">
    <property type="entry name" value="GPCR_Rhodpsn"/>
</dbReference>
<dbReference type="InterPro" id="IPR050516">
    <property type="entry name" value="Olfactory_GPCR"/>
</dbReference>
<dbReference type="PROSITE" id="PS00237">
    <property type="entry name" value="G_PROTEIN_RECEP_F1_1"/>
    <property type="match status" value="1"/>
</dbReference>
<evidence type="ECO:0000256" key="9">
    <source>
        <dbReference type="ARBA" id="ARBA00023224"/>
    </source>
</evidence>
<keyword evidence="9 10" id="KW-0807">Transducer</keyword>
<reference evidence="13" key="2">
    <citation type="submission" date="2025-08" db="UniProtKB">
        <authorList>
            <consortium name="Ensembl"/>
        </authorList>
    </citation>
    <scope>IDENTIFICATION</scope>
</reference>
<evidence type="ECO:0000256" key="5">
    <source>
        <dbReference type="ARBA" id="ARBA00022989"/>
    </source>
</evidence>
<dbReference type="GO" id="GO:0004930">
    <property type="term" value="F:G protein-coupled receptor activity"/>
    <property type="evidence" value="ECO:0007669"/>
    <property type="project" value="UniProtKB-KW"/>
</dbReference>
<dbReference type="GeneTree" id="ENSGT01140000282524"/>
<keyword evidence="4 11" id="KW-0552">Olfaction</keyword>
<keyword evidence="8 10" id="KW-0675">Receptor</keyword>
<dbReference type="PANTHER" id="PTHR26452">
    <property type="entry name" value="OLFACTORY RECEPTOR"/>
    <property type="match status" value="1"/>
</dbReference>
<dbReference type="FunFam" id="1.20.1070.10:FF:000015">
    <property type="entry name" value="Olfactory receptor"/>
    <property type="match status" value="1"/>
</dbReference>
<comment type="similarity">
    <text evidence="10">Belongs to the G-protein coupled receptor 1 family.</text>
</comment>
<dbReference type="PRINTS" id="PR00245">
    <property type="entry name" value="OLFACTORYR"/>
</dbReference>
<gene>
    <name evidence="13" type="primary">LOC115637899</name>
</gene>
<keyword evidence="6 10" id="KW-0297">G-protein coupled receptor</keyword>
<keyword evidence="2 11" id="KW-1003">Cell membrane</keyword>
<evidence type="ECO:0000256" key="10">
    <source>
        <dbReference type="RuleBase" id="RU000688"/>
    </source>
</evidence>